<protein>
    <submittedName>
        <fullName evidence="5">ABC transporter ATP-binding protein</fullName>
    </submittedName>
</protein>
<evidence type="ECO:0000256" key="1">
    <source>
        <dbReference type="ARBA" id="ARBA00022448"/>
    </source>
</evidence>
<sequence>MIEVRNLICEFPDGDGRVIRALDVPSFTLEDGGAMALIGPSGSGKTTLLHCLSGLMTPTKGTVIVSGADLTQMTRQEKCRFRAQKVGYVFQKSLILPYLTVAENIRLSARLAGWDLMQDELDGLLESVGLSGKGNRRPEHLSGGEQQRVSFLRAVARHPSLLLADEPTSGLDRENGKILMNLMLDYQRRTKCMLLCATHDPEVQALFENQYFMKRGNA</sequence>
<dbReference type="SUPFAM" id="SSF52540">
    <property type="entry name" value="P-loop containing nucleoside triphosphate hydrolases"/>
    <property type="match status" value="1"/>
</dbReference>
<dbReference type="Gene3D" id="3.40.50.300">
    <property type="entry name" value="P-loop containing nucleotide triphosphate hydrolases"/>
    <property type="match status" value="1"/>
</dbReference>
<evidence type="ECO:0000313" key="5">
    <source>
        <dbReference type="EMBL" id="BBK26240.1"/>
    </source>
</evidence>
<keyword evidence="1" id="KW-0813">Transport</keyword>
<dbReference type="KEGG" id="dho:Dia5BBH33_21750"/>
<dbReference type="InterPro" id="IPR003593">
    <property type="entry name" value="AAA+_ATPase"/>
</dbReference>
<dbReference type="GO" id="GO:0005524">
    <property type="term" value="F:ATP binding"/>
    <property type="evidence" value="ECO:0007669"/>
    <property type="project" value="UniProtKB-KW"/>
</dbReference>
<gene>
    <name evidence="5" type="ORF">Dia5BBH33_21750</name>
</gene>
<evidence type="ECO:0000256" key="2">
    <source>
        <dbReference type="ARBA" id="ARBA00022741"/>
    </source>
</evidence>
<dbReference type="PROSITE" id="PS50893">
    <property type="entry name" value="ABC_TRANSPORTER_2"/>
    <property type="match status" value="1"/>
</dbReference>
<keyword evidence="6" id="KW-1185">Reference proteome</keyword>
<organism evidence="5 6">
    <name type="scientific">Dialister hominis</name>
    <dbReference type="NCBI Taxonomy" id="2582419"/>
    <lineage>
        <taxon>Bacteria</taxon>
        <taxon>Bacillati</taxon>
        <taxon>Bacillota</taxon>
        <taxon>Negativicutes</taxon>
        <taxon>Veillonellales</taxon>
        <taxon>Veillonellaceae</taxon>
        <taxon>Dialister</taxon>
    </lineage>
</organism>
<dbReference type="InterPro" id="IPR017911">
    <property type="entry name" value="MacB-like_ATP-bd"/>
</dbReference>
<keyword evidence="2" id="KW-0547">Nucleotide-binding</keyword>
<dbReference type="GO" id="GO:0016887">
    <property type="term" value="F:ATP hydrolysis activity"/>
    <property type="evidence" value="ECO:0007669"/>
    <property type="project" value="InterPro"/>
</dbReference>
<proteinExistence type="predicted"/>
<evidence type="ECO:0000259" key="4">
    <source>
        <dbReference type="PROSITE" id="PS50893"/>
    </source>
</evidence>
<dbReference type="Pfam" id="PF00005">
    <property type="entry name" value="ABC_tran"/>
    <property type="match status" value="1"/>
</dbReference>
<dbReference type="GO" id="GO:0005886">
    <property type="term" value="C:plasma membrane"/>
    <property type="evidence" value="ECO:0007669"/>
    <property type="project" value="TreeGrafter"/>
</dbReference>
<dbReference type="Proteomes" id="UP000320585">
    <property type="component" value="Chromosome"/>
</dbReference>
<dbReference type="AlphaFoldDB" id="A0A8D4UWI1"/>
<name>A0A8D4UWI1_9FIRM</name>
<dbReference type="PANTHER" id="PTHR24220:SF659">
    <property type="entry name" value="TRANSPORTER, PUTATIVE-RELATED"/>
    <property type="match status" value="1"/>
</dbReference>
<evidence type="ECO:0000256" key="3">
    <source>
        <dbReference type="ARBA" id="ARBA00022840"/>
    </source>
</evidence>
<accession>A0A8D4UWI1</accession>
<dbReference type="PROSITE" id="PS00211">
    <property type="entry name" value="ABC_TRANSPORTER_1"/>
    <property type="match status" value="1"/>
</dbReference>
<dbReference type="CDD" id="cd03255">
    <property type="entry name" value="ABC_MJ0796_LolCDE_FtsE"/>
    <property type="match status" value="1"/>
</dbReference>
<keyword evidence="3 5" id="KW-0067">ATP-binding</keyword>
<feature type="domain" description="ABC transporter" evidence="4">
    <location>
        <begin position="2"/>
        <end position="218"/>
    </location>
</feature>
<dbReference type="EMBL" id="AP019697">
    <property type="protein sequence ID" value="BBK26240.1"/>
    <property type="molecule type" value="Genomic_DNA"/>
</dbReference>
<reference evidence="6" key="1">
    <citation type="submission" date="2019-05" db="EMBL/GenBank/DDBJ databases">
        <title>Complete genome sequencing of Dialister sp. strain 5BBH33.</title>
        <authorList>
            <person name="Sakamoto M."/>
            <person name="Murakami T."/>
            <person name="Mori H."/>
        </authorList>
    </citation>
    <scope>NUCLEOTIDE SEQUENCE [LARGE SCALE GENOMIC DNA]</scope>
    <source>
        <strain evidence="6">5BBH33</strain>
    </source>
</reference>
<evidence type="ECO:0000313" key="6">
    <source>
        <dbReference type="Proteomes" id="UP000320585"/>
    </source>
</evidence>
<dbReference type="InterPro" id="IPR017871">
    <property type="entry name" value="ABC_transporter-like_CS"/>
</dbReference>
<dbReference type="SMART" id="SM00382">
    <property type="entry name" value="AAA"/>
    <property type="match status" value="1"/>
</dbReference>
<dbReference type="GO" id="GO:0022857">
    <property type="term" value="F:transmembrane transporter activity"/>
    <property type="evidence" value="ECO:0007669"/>
    <property type="project" value="TreeGrafter"/>
</dbReference>
<dbReference type="InterPro" id="IPR015854">
    <property type="entry name" value="ABC_transpr_LolD-like"/>
</dbReference>
<dbReference type="RefSeq" id="WP_162501811.1">
    <property type="nucleotide sequence ID" value="NZ_AP019697.1"/>
</dbReference>
<dbReference type="InterPro" id="IPR003439">
    <property type="entry name" value="ABC_transporter-like_ATP-bd"/>
</dbReference>
<dbReference type="GeneID" id="92717362"/>
<dbReference type="InterPro" id="IPR027417">
    <property type="entry name" value="P-loop_NTPase"/>
</dbReference>
<dbReference type="PANTHER" id="PTHR24220">
    <property type="entry name" value="IMPORT ATP-BINDING PROTEIN"/>
    <property type="match status" value="1"/>
</dbReference>